<dbReference type="EMBL" id="JAZGZP010000032">
    <property type="protein sequence ID" value="MFK7002136.1"/>
    <property type="molecule type" value="Genomic_DNA"/>
</dbReference>
<dbReference type="InterPro" id="IPR011047">
    <property type="entry name" value="Quinoprotein_ADH-like_sf"/>
</dbReference>
<dbReference type="SUPFAM" id="SSF50998">
    <property type="entry name" value="Quinoprotein alcohol dehydrogenase-like"/>
    <property type="match status" value="1"/>
</dbReference>
<sequence length="327" mass="38381">MKLISKIDNCADCILLESNLVFESKGSVYINNKEFGSCSIYDISIYNSILYFYKESELFEIVNNSELIRKFHFENVNNISIVSKNTLEVYKRISRKELEYIFYDFNYKKLWENIGDESVDIVNENYVKLRGRLEVDINSFTIRNINDGLPIWKYSLPDGFNIYLKLNTIDNILFFTAYDSNNRYQLLTGLDIETGAIVWQNCYEVTSEHKFISAPAFNKNDQLYYGIGSVYQVFNPKTGEIVLEKIFDECKNYNLLVDAQAVYDNKLWFVSGGGKNSKFGYVNIDTHQLEFMQDLPHEEYEVFDTPIFHEGKLYLRGKHQNILYVFE</sequence>
<proteinExistence type="predicted"/>
<dbReference type="Proteomes" id="UP001621706">
    <property type="component" value="Unassembled WGS sequence"/>
</dbReference>
<reference evidence="1 2" key="1">
    <citation type="submission" date="2024-02" db="EMBL/GenBank/DDBJ databases">
        <title>Comparative Genomic Analysis of Flavobacterium Species Causing Columnaris Disease of Freshwater Fish in Thailand: Insights into Virulence and Resistance Mechanisms.</title>
        <authorList>
            <person name="Nguyen D."/>
            <person name="Chokmangmeepisarn P."/>
            <person name="Khianchaikhan K."/>
            <person name="Morishita M."/>
            <person name="Bunnoy A."/>
            <person name="Rodkhum C."/>
        </authorList>
    </citation>
    <scope>NUCLEOTIDE SEQUENCE [LARGE SCALE GENOMIC DNA]</scope>
    <source>
        <strain evidence="1 2">CNRT2201</strain>
    </source>
</reference>
<dbReference type="RefSeq" id="WP_088401078.1">
    <property type="nucleotide sequence ID" value="NZ_JAZGZP010000032.1"/>
</dbReference>
<dbReference type="Gene3D" id="2.130.10.10">
    <property type="entry name" value="YVTN repeat-like/Quinoprotein amine dehydrogenase"/>
    <property type="match status" value="1"/>
</dbReference>
<dbReference type="InterPro" id="IPR015943">
    <property type="entry name" value="WD40/YVTN_repeat-like_dom_sf"/>
</dbReference>
<evidence type="ECO:0000313" key="1">
    <source>
        <dbReference type="EMBL" id="MFK7002136.1"/>
    </source>
</evidence>
<accession>A0ABW8PC43</accession>
<keyword evidence="2" id="KW-1185">Reference proteome</keyword>
<organism evidence="1 2">
    <name type="scientific">Flavobacterium oreochromis</name>
    <dbReference type="NCBI Taxonomy" id="2906078"/>
    <lineage>
        <taxon>Bacteria</taxon>
        <taxon>Pseudomonadati</taxon>
        <taxon>Bacteroidota</taxon>
        <taxon>Flavobacteriia</taxon>
        <taxon>Flavobacteriales</taxon>
        <taxon>Flavobacteriaceae</taxon>
        <taxon>Flavobacterium</taxon>
    </lineage>
</organism>
<gene>
    <name evidence="1" type="ORF">V3I07_14725</name>
</gene>
<name>A0ABW8PC43_9FLAO</name>
<protein>
    <submittedName>
        <fullName evidence="1">PQQ-binding-like beta-propeller repeat protein</fullName>
    </submittedName>
</protein>
<comment type="caution">
    <text evidence="1">The sequence shown here is derived from an EMBL/GenBank/DDBJ whole genome shotgun (WGS) entry which is preliminary data.</text>
</comment>
<evidence type="ECO:0000313" key="2">
    <source>
        <dbReference type="Proteomes" id="UP001621706"/>
    </source>
</evidence>